<keyword evidence="2" id="KW-1185">Reference proteome</keyword>
<gene>
    <name evidence="1" type="ORF">FBU59_003240</name>
</gene>
<dbReference type="Proteomes" id="UP001150603">
    <property type="component" value="Unassembled WGS sequence"/>
</dbReference>
<organism evidence="1 2">
    <name type="scientific">Linderina macrospora</name>
    <dbReference type="NCBI Taxonomy" id="4868"/>
    <lineage>
        <taxon>Eukaryota</taxon>
        <taxon>Fungi</taxon>
        <taxon>Fungi incertae sedis</taxon>
        <taxon>Zoopagomycota</taxon>
        <taxon>Kickxellomycotina</taxon>
        <taxon>Kickxellomycetes</taxon>
        <taxon>Kickxellales</taxon>
        <taxon>Kickxellaceae</taxon>
        <taxon>Linderina</taxon>
    </lineage>
</organism>
<name>A0ACC1J8X0_9FUNG</name>
<evidence type="ECO:0000313" key="2">
    <source>
        <dbReference type="Proteomes" id="UP001150603"/>
    </source>
</evidence>
<proteinExistence type="predicted"/>
<protein>
    <submittedName>
        <fullName evidence="1">Uncharacterized protein</fullName>
    </submittedName>
</protein>
<comment type="caution">
    <text evidence="1">The sequence shown here is derived from an EMBL/GenBank/DDBJ whole genome shotgun (WGS) entry which is preliminary data.</text>
</comment>
<reference evidence="1" key="1">
    <citation type="submission" date="2022-07" db="EMBL/GenBank/DDBJ databases">
        <title>Phylogenomic reconstructions and comparative analyses of Kickxellomycotina fungi.</title>
        <authorList>
            <person name="Reynolds N.K."/>
            <person name="Stajich J.E."/>
            <person name="Barry K."/>
            <person name="Grigoriev I.V."/>
            <person name="Crous P."/>
            <person name="Smith M.E."/>
        </authorList>
    </citation>
    <scope>NUCLEOTIDE SEQUENCE</scope>
    <source>
        <strain evidence="1">NRRL 5244</strain>
    </source>
</reference>
<dbReference type="EMBL" id="JANBPW010002004">
    <property type="protein sequence ID" value="KAJ1942300.1"/>
    <property type="molecule type" value="Genomic_DNA"/>
</dbReference>
<evidence type="ECO:0000313" key="1">
    <source>
        <dbReference type="EMBL" id="KAJ1942300.1"/>
    </source>
</evidence>
<accession>A0ACC1J8X0</accession>
<sequence length="253" mass="29475">MPTYVRIPPNPIPRSWVKHIRTIDDSVESTPKHVISGVIVPKKEPKWSRFIHTPVTLNYDFSAFDRTFQCVYMDPPLLLPDEPPKPGFFDVSKLKAIPVGRLLVPGAFLFTWCEKELLPDMCELAENEWGLKYVENFCWVCQHTNNQIATLPSAFFRRSKVTLLIFRREGDLEMRHQRSPDSLFDFVKPRRPGDLNDRKPEFAYQVIQTLLPKSLCSEELPEPDRLLQLWMPEDCHRTNWTTIVQDPVLDATV</sequence>